<dbReference type="PANTHER" id="PTHR37419">
    <property type="entry name" value="SERINE/THREONINE-PROTEIN KINASE TOXIN HIPA"/>
    <property type="match status" value="1"/>
</dbReference>
<reference evidence="5 6" key="1">
    <citation type="submission" date="2022-10" db="EMBL/GenBank/DDBJ databases">
        <title>Defluviimonas sp. CAU 1641 isolated from mud.</title>
        <authorList>
            <person name="Kim W."/>
        </authorList>
    </citation>
    <scope>NUCLEOTIDE SEQUENCE [LARGE SCALE GENOMIC DNA]</scope>
    <source>
        <strain evidence="5 6">CAU 1641</strain>
    </source>
</reference>
<keyword evidence="6" id="KW-1185">Reference proteome</keyword>
<keyword evidence="2" id="KW-0808">Transferase</keyword>
<proteinExistence type="inferred from homology"/>
<protein>
    <submittedName>
        <fullName evidence="5">HipA domain-containing protein</fullName>
    </submittedName>
</protein>
<evidence type="ECO:0000256" key="3">
    <source>
        <dbReference type="ARBA" id="ARBA00022777"/>
    </source>
</evidence>
<comment type="caution">
    <text evidence="5">The sequence shown here is derived from an EMBL/GenBank/DDBJ whole genome shotgun (WGS) entry which is preliminary data.</text>
</comment>
<sequence>MQFVPDGEDPGDPFRLDSATIDDGAIEALLNDLEAHPLGLDPDQAFRISIAGAQEKTALLRRDGAWHIPHGLTPTTHILKKRMGTVQHGIDMTTSLENEFLCLRLAAAFGFEVNHAWIERFGETDALVIERFDRTFARDGRMLRRPQEDFCQALGVPSHFKYEQDGGPGIAASLNLLQGSATPLPDRTTFFAAQIFFWMIGATDGHAKNFSVFLDTGGFRMTPLYDIMSAEPTLSAGQIRHQQMQVAMAVSGKNRYYRIDQIHPRHFFETGTRFGGEELPAEAFKRILEIEEDVFDRVANDLPADFPGKVLDPILSGTRKRFQVIRNYGEAKTA</sequence>
<organism evidence="5 6">
    <name type="scientific">Defluviimonas salinarum</name>
    <dbReference type="NCBI Taxonomy" id="2992147"/>
    <lineage>
        <taxon>Bacteria</taxon>
        <taxon>Pseudomonadati</taxon>
        <taxon>Pseudomonadota</taxon>
        <taxon>Alphaproteobacteria</taxon>
        <taxon>Rhodobacterales</taxon>
        <taxon>Paracoccaceae</taxon>
        <taxon>Albidovulum</taxon>
    </lineage>
</organism>
<accession>A0ABT3J1M1</accession>
<name>A0ABT3J1M1_9RHOB</name>
<comment type="similarity">
    <text evidence="1">Belongs to the HipA Ser/Thr kinase family.</text>
</comment>
<dbReference type="EMBL" id="JAPDOG010000005">
    <property type="protein sequence ID" value="MCW3781560.1"/>
    <property type="molecule type" value="Genomic_DNA"/>
</dbReference>
<dbReference type="PANTHER" id="PTHR37419:SF1">
    <property type="entry name" value="SERINE_THREONINE-PROTEIN KINASE TOXIN HIPA"/>
    <property type="match status" value="1"/>
</dbReference>
<evidence type="ECO:0000313" key="6">
    <source>
        <dbReference type="Proteomes" id="UP001207582"/>
    </source>
</evidence>
<feature type="domain" description="HipA-like C-terminal" evidence="4">
    <location>
        <begin position="48"/>
        <end position="289"/>
    </location>
</feature>
<dbReference type="InterPro" id="IPR052028">
    <property type="entry name" value="HipA_Ser/Thr_kinase"/>
</dbReference>
<dbReference type="InterPro" id="IPR012893">
    <property type="entry name" value="HipA-like_C"/>
</dbReference>
<keyword evidence="3" id="KW-0418">Kinase</keyword>
<gene>
    <name evidence="5" type="ORF">OM960_08150</name>
</gene>
<evidence type="ECO:0000256" key="1">
    <source>
        <dbReference type="ARBA" id="ARBA00010164"/>
    </source>
</evidence>
<evidence type="ECO:0000313" key="5">
    <source>
        <dbReference type="EMBL" id="MCW3781560.1"/>
    </source>
</evidence>
<dbReference type="Proteomes" id="UP001207582">
    <property type="component" value="Unassembled WGS sequence"/>
</dbReference>
<dbReference type="Pfam" id="PF07804">
    <property type="entry name" value="HipA_C"/>
    <property type="match status" value="1"/>
</dbReference>
<evidence type="ECO:0000259" key="4">
    <source>
        <dbReference type="Pfam" id="PF07804"/>
    </source>
</evidence>
<evidence type="ECO:0000256" key="2">
    <source>
        <dbReference type="ARBA" id="ARBA00022679"/>
    </source>
</evidence>